<dbReference type="PANTHER" id="PTHR42858">
    <property type="entry name" value="AMINOTRANSFERASE"/>
    <property type="match status" value="1"/>
</dbReference>
<reference evidence="3 4" key="1">
    <citation type="journal article" date="2018" name="BMC Genomics">
        <title>Genomic evidence for intraspecific hybridization in a clonal and extremely halotolerant yeast.</title>
        <authorList>
            <person name="Gostincar C."/>
            <person name="Stajich J.E."/>
            <person name="Zupancic J."/>
            <person name="Zalar P."/>
            <person name="Gunde-Cimerman N."/>
        </authorList>
    </citation>
    <scope>NUCLEOTIDE SEQUENCE [LARGE SCALE GENOMIC DNA]</scope>
    <source>
        <strain evidence="3 4">EXF-10513</strain>
    </source>
</reference>
<evidence type="ECO:0000259" key="2">
    <source>
        <dbReference type="Pfam" id="PF00155"/>
    </source>
</evidence>
<dbReference type="AlphaFoldDB" id="A0A3M7DY15"/>
<sequence length="546" mass="58905">MGNAPPPSDPAQEPINLMRGWPNPSLLPASLIQTAATTALSDPTIAQPGLLYGPDEGYEPCRSAIAAWLTTFYRPSPGPIPATRICMTGGASQNLGCMLSTFSDPAYTRNVWIVAPAYMLAFRVFEQDAGFAGRLRAVPEDEEGIDIAYLRAEMGKSERQAVGEQGVVEEEGPRYKPSRPWAKVYKHVVYCVPTFANPSSRTMSLRRRRELVRLAREYDALVVADDVYDFLQWPAKKPGGHSAPSGGEEEAVKTAHLPRLVDVDREIDGGTGRPGADGFGNACSNGSFSKIGGPGLRCGWVEGSERFAYGVSQTWRITVIHGGFEGLSSVVGRRCKRPSCTTGEVNLTMDSQPRCVATYLLCPQEILQGFPSTNLYDGSGTTCSGGAPSQLTSTYMTILLTSGGLDKHIQNVLRPAYARRYNKLINAITTHLLPLGFQLPQPDRDIVGGYFVWLKLPGRMTATALASACKREGVVIAPGTIFEVPGDRETAGFDGHMRLCFAWEDEGKLEEGVVRVAGVAREMQGATGDSDGSLQVPDGVDMAGFK</sequence>
<feature type="region of interest" description="Disordered" evidence="1">
    <location>
        <begin position="524"/>
        <end position="546"/>
    </location>
</feature>
<dbReference type="SUPFAM" id="SSF53383">
    <property type="entry name" value="PLP-dependent transferases"/>
    <property type="match status" value="1"/>
</dbReference>
<accession>A0A3M7DY15</accession>
<name>A0A3M7DY15_HORWE</name>
<comment type="caution">
    <text evidence="3">The sequence shown here is derived from an EMBL/GenBank/DDBJ whole genome shotgun (WGS) entry which is preliminary data.</text>
</comment>
<gene>
    <name evidence="3" type="ORF">D0864_11213</name>
</gene>
<dbReference type="InterPro" id="IPR015424">
    <property type="entry name" value="PyrdxlP-dep_Trfase"/>
</dbReference>
<organism evidence="3 4">
    <name type="scientific">Hortaea werneckii</name>
    <name type="common">Black yeast</name>
    <name type="synonym">Cladosporium werneckii</name>
    <dbReference type="NCBI Taxonomy" id="91943"/>
    <lineage>
        <taxon>Eukaryota</taxon>
        <taxon>Fungi</taxon>
        <taxon>Dikarya</taxon>
        <taxon>Ascomycota</taxon>
        <taxon>Pezizomycotina</taxon>
        <taxon>Dothideomycetes</taxon>
        <taxon>Dothideomycetidae</taxon>
        <taxon>Mycosphaerellales</taxon>
        <taxon>Teratosphaeriaceae</taxon>
        <taxon>Hortaea</taxon>
    </lineage>
</organism>
<evidence type="ECO:0000256" key="1">
    <source>
        <dbReference type="SAM" id="MobiDB-lite"/>
    </source>
</evidence>
<evidence type="ECO:0000313" key="4">
    <source>
        <dbReference type="Proteomes" id="UP000269539"/>
    </source>
</evidence>
<dbReference type="InterPro" id="IPR015422">
    <property type="entry name" value="PyrdxlP-dep_Trfase_small"/>
</dbReference>
<protein>
    <recommendedName>
        <fullName evidence="2">Aminotransferase class I/classII large domain-containing protein</fullName>
    </recommendedName>
</protein>
<dbReference type="Gene3D" id="3.40.640.10">
    <property type="entry name" value="Type I PLP-dependent aspartate aminotransferase-like (Major domain)"/>
    <property type="match status" value="1"/>
</dbReference>
<dbReference type="InterPro" id="IPR004839">
    <property type="entry name" value="Aminotransferase_I/II_large"/>
</dbReference>
<dbReference type="GO" id="GO:0047536">
    <property type="term" value="F:2-aminoadipate transaminase activity"/>
    <property type="evidence" value="ECO:0007669"/>
    <property type="project" value="TreeGrafter"/>
</dbReference>
<dbReference type="Gene3D" id="3.90.1150.10">
    <property type="entry name" value="Aspartate Aminotransferase, domain 1"/>
    <property type="match status" value="1"/>
</dbReference>
<dbReference type="PANTHER" id="PTHR42858:SF1">
    <property type="entry name" value="LD15494P"/>
    <property type="match status" value="1"/>
</dbReference>
<dbReference type="InterPro" id="IPR015421">
    <property type="entry name" value="PyrdxlP-dep_Trfase_major"/>
</dbReference>
<dbReference type="GO" id="GO:0030170">
    <property type="term" value="F:pyridoxal phosphate binding"/>
    <property type="evidence" value="ECO:0007669"/>
    <property type="project" value="InterPro"/>
</dbReference>
<feature type="domain" description="Aminotransferase class I/classII large" evidence="2">
    <location>
        <begin position="42"/>
        <end position="307"/>
    </location>
</feature>
<dbReference type="CDD" id="cd00609">
    <property type="entry name" value="AAT_like"/>
    <property type="match status" value="1"/>
</dbReference>
<dbReference type="Proteomes" id="UP000269539">
    <property type="component" value="Unassembled WGS sequence"/>
</dbReference>
<proteinExistence type="predicted"/>
<dbReference type="EMBL" id="QWIO01001608">
    <property type="protein sequence ID" value="RMY68987.1"/>
    <property type="molecule type" value="Genomic_DNA"/>
</dbReference>
<dbReference type="Pfam" id="PF00155">
    <property type="entry name" value="Aminotran_1_2"/>
    <property type="match status" value="1"/>
</dbReference>
<evidence type="ECO:0000313" key="3">
    <source>
        <dbReference type="EMBL" id="RMY68987.1"/>
    </source>
</evidence>